<evidence type="ECO:0000256" key="8">
    <source>
        <dbReference type="ARBA" id="ARBA00022840"/>
    </source>
</evidence>
<feature type="compositionally biased region" description="Acidic residues" evidence="14">
    <location>
        <begin position="300"/>
        <end position="326"/>
    </location>
</feature>
<evidence type="ECO:0000256" key="4">
    <source>
        <dbReference type="ARBA" id="ARBA00022618"/>
    </source>
</evidence>
<dbReference type="SUPFAM" id="SSF52540">
    <property type="entry name" value="P-loop containing nucleoside triphosphate hydrolases"/>
    <property type="match status" value="1"/>
</dbReference>
<keyword evidence="5 15" id="KW-0812">Transmembrane</keyword>
<evidence type="ECO:0000256" key="7">
    <source>
        <dbReference type="ARBA" id="ARBA00022829"/>
    </source>
</evidence>
<reference evidence="17 18" key="1">
    <citation type="journal article" date="2019" name="Int. J. Syst. Evol. Microbiol.">
        <title>Rufibacter sediminis sp. nov., isolated from freshwater lake sediment.</title>
        <authorList>
            <person name="Qu J.H."/>
            <person name="Zhang L.J."/>
            <person name="Fu Y.H."/>
            <person name="Li H.F."/>
        </authorList>
    </citation>
    <scope>NUCLEOTIDE SEQUENCE [LARGE SCALE GENOMIC DNA]</scope>
    <source>
        <strain evidence="17 18">H-1</strain>
    </source>
</reference>
<dbReference type="Pfam" id="PF13491">
    <property type="entry name" value="FtsK_4TM"/>
    <property type="match status" value="1"/>
</dbReference>
<dbReference type="Gene3D" id="3.40.50.300">
    <property type="entry name" value="P-loop containing nucleotide triphosphate hydrolases"/>
    <property type="match status" value="1"/>
</dbReference>
<dbReference type="InterPro" id="IPR036388">
    <property type="entry name" value="WH-like_DNA-bd_sf"/>
</dbReference>
<evidence type="ECO:0000256" key="14">
    <source>
        <dbReference type="SAM" id="MobiDB-lite"/>
    </source>
</evidence>
<evidence type="ECO:0000256" key="15">
    <source>
        <dbReference type="SAM" id="Phobius"/>
    </source>
</evidence>
<sequence>MATNTYKRDVGTSPRPKNAPRIQQNEPRGKAESRAVKEPKEAKAKKSLPRPQISFNFLKDRRLQLFIGFFFLLSSLYLTIAFVSFLFTGTADQSIVESVTTEDVKAAGLESENWLGLFGAWISDYFINRWFGVASFFFIPVVFYIGYKIVFRRTSITLSSVVTLCLFGLLWGCVTAGYLVLLNEATDTYGFMSGGIGYETALWLQSLLGWGTGLLMGFALIAFVMFFFNITTLGRPRFPKTEAAAPAPASATAAVDRAETGVFASPSAGMNHLTNPSGTFEPQEEEPAFPAPFLVKQPEPEEEEYQNQHDEEDELQDEEYYDDQEDEEAYEEEVEAPEEDVFSVNELPVTPRAAVPPVTSVPLALEVEQDDDILLEEPEEEVELAIANVGLEDEEADVAVSENYDPTLDLPRYQYPSIDLLTDYGVAKVQVTKEELEANKDRIVETLGNYNIGIASIKATIGPTVTLYEIVPEAGVRISKIKSLEDDIALSLAALGIRIIAPIPGKGTIGIEVPNKKKEMVPIKSILSTEKFMKSEMELPIAFGKTITNEVFITDLAKMPHLLMAGATGQGKSVGLNAILTSLLYKRHPSQLKFVLVDPKKVELSLFNKIERHFLAKLPDTDEAIITDTKKVVNTLNSLCMEMDQRYDLLKDAGCRNLKEYNLKFVERRLNPKKGHKFMPYIVLVIDELADLMMTAGKEVETPIARLAQLARAIGIHLVVATQRPSVNVITGIIKANFPARISFKVTSKIDSRTILDTGGADQLIGQGDMLFSLGSDLIRVQCAFVDTPEVDRICDFIGEQQGYSDAYLLPEFVGDESGNDKAEFDPSNKDAMFEEAARIVVTHQQGSTSLLQRRLKLGYNRAGRLIDQLEAAGVVGPFEGSKAREVLIPDEYSLEQLLNNMQP</sequence>
<dbReference type="InterPro" id="IPR050206">
    <property type="entry name" value="FtsK/SpoIIIE/SftA"/>
</dbReference>
<keyword evidence="6 13" id="KW-0547">Nucleotide-binding</keyword>
<feature type="compositionally biased region" description="Basic and acidic residues" evidence="14">
    <location>
        <begin position="1"/>
        <end position="10"/>
    </location>
</feature>
<name>A0ABR6VSM8_9BACT</name>
<feature type="binding site" evidence="13">
    <location>
        <begin position="566"/>
        <end position="573"/>
    </location>
    <ligand>
        <name>ATP</name>
        <dbReference type="ChEBI" id="CHEBI:30616"/>
    </ligand>
</feature>
<keyword evidence="12" id="KW-0131">Cell cycle</keyword>
<dbReference type="InterPro" id="IPR036390">
    <property type="entry name" value="WH_DNA-bd_sf"/>
</dbReference>
<evidence type="ECO:0000313" key="17">
    <source>
        <dbReference type="EMBL" id="MBC3539940.1"/>
    </source>
</evidence>
<dbReference type="RefSeq" id="WP_186636636.1">
    <property type="nucleotide sequence ID" value="NZ_JACOAF010000022.1"/>
</dbReference>
<feature type="transmembrane region" description="Helical" evidence="15">
    <location>
        <begin position="201"/>
        <end position="228"/>
    </location>
</feature>
<feature type="region of interest" description="Disordered" evidence="14">
    <location>
        <begin position="299"/>
        <end position="326"/>
    </location>
</feature>
<evidence type="ECO:0000256" key="11">
    <source>
        <dbReference type="ARBA" id="ARBA00023136"/>
    </source>
</evidence>
<evidence type="ECO:0000256" key="9">
    <source>
        <dbReference type="ARBA" id="ARBA00022989"/>
    </source>
</evidence>
<evidence type="ECO:0000256" key="12">
    <source>
        <dbReference type="ARBA" id="ARBA00023306"/>
    </source>
</evidence>
<dbReference type="InterPro" id="IPR027417">
    <property type="entry name" value="P-loop_NTPase"/>
</dbReference>
<keyword evidence="9 15" id="KW-1133">Transmembrane helix</keyword>
<comment type="subcellular location">
    <subcellularLocation>
        <location evidence="1">Cell membrane</location>
        <topology evidence="1">Multi-pass membrane protein</topology>
    </subcellularLocation>
</comment>
<dbReference type="InterPro" id="IPR036259">
    <property type="entry name" value="MFS_trans_sf"/>
</dbReference>
<comment type="caution">
    <text evidence="17">The sequence shown here is derived from an EMBL/GenBank/DDBJ whole genome shotgun (WGS) entry which is preliminary data.</text>
</comment>
<evidence type="ECO:0000256" key="3">
    <source>
        <dbReference type="ARBA" id="ARBA00022475"/>
    </source>
</evidence>
<keyword evidence="4" id="KW-0132">Cell division</keyword>
<dbReference type="InterPro" id="IPR002543">
    <property type="entry name" value="FtsK_dom"/>
</dbReference>
<keyword evidence="8 13" id="KW-0067">ATP-binding</keyword>
<keyword evidence="3" id="KW-1003">Cell membrane</keyword>
<dbReference type="Pfam" id="PF01580">
    <property type="entry name" value="FtsK_SpoIIIE"/>
    <property type="match status" value="1"/>
</dbReference>
<dbReference type="Pfam" id="PF09397">
    <property type="entry name" value="FtsK_gamma"/>
    <property type="match status" value="1"/>
</dbReference>
<accession>A0ABR6VSM8</accession>
<feature type="region of interest" description="Disordered" evidence="14">
    <location>
        <begin position="1"/>
        <end position="47"/>
    </location>
</feature>
<feature type="transmembrane region" description="Helical" evidence="15">
    <location>
        <begin position="127"/>
        <end position="146"/>
    </location>
</feature>
<keyword evidence="7" id="KW-0159">Chromosome partition</keyword>
<dbReference type="Proteomes" id="UP000659698">
    <property type="component" value="Unassembled WGS sequence"/>
</dbReference>
<feature type="transmembrane region" description="Helical" evidence="15">
    <location>
        <begin position="158"/>
        <end position="181"/>
    </location>
</feature>
<keyword evidence="18" id="KW-1185">Reference proteome</keyword>
<dbReference type="InterPro" id="IPR041027">
    <property type="entry name" value="FtsK_alpha"/>
</dbReference>
<feature type="compositionally biased region" description="Basic and acidic residues" evidence="14">
    <location>
        <begin position="27"/>
        <end position="44"/>
    </location>
</feature>
<evidence type="ECO:0000256" key="2">
    <source>
        <dbReference type="ARBA" id="ARBA00006474"/>
    </source>
</evidence>
<evidence type="ECO:0000256" key="6">
    <source>
        <dbReference type="ARBA" id="ARBA00022741"/>
    </source>
</evidence>
<evidence type="ECO:0000256" key="10">
    <source>
        <dbReference type="ARBA" id="ARBA00023125"/>
    </source>
</evidence>
<dbReference type="SUPFAM" id="SSF46785">
    <property type="entry name" value="Winged helix' DNA-binding domain"/>
    <property type="match status" value="1"/>
</dbReference>
<feature type="transmembrane region" description="Helical" evidence="15">
    <location>
        <begin position="65"/>
        <end position="87"/>
    </location>
</feature>
<dbReference type="InterPro" id="IPR018541">
    <property type="entry name" value="Ftsk_gamma"/>
</dbReference>
<gene>
    <name evidence="17" type="ORF">H7U12_09610</name>
</gene>
<organism evidence="17 18">
    <name type="scientific">Rufibacter sediminis</name>
    <dbReference type="NCBI Taxonomy" id="2762756"/>
    <lineage>
        <taxon>Bacteria</taxon>
        <taxon>Pseudomonadati</taxon>
        <taxon>Bacteroidota</taxon>
        <taxon>Cytophagia</taxon>
        <taxon>Cytophagales</taxon>
        <taxon>Hymenobacteraceae</taxon>
        <taxon>Rufibacter</taxon>
    </lineage>
</organism>
<evidence type="ECO:0000256" key="1">
    <source>
        <dbReference type="ARBA" id="ARBA00004651"/>
    </source>
</evidence>
<feature type="region of interest" description="Disordered" evidence="14">
    <location>
        <begin position="265"/>
        <end position="287"/>
    </location>
</feature>
<dbReference type="Pfam" id="PF17854">
    <property type="entry name" value="FtsK_alpha"/>
    <property type="match status" value="1"/>
</dbReference>
<dbReference type="Gene3D" id="3.30.980.40">
    <property type="match status" value="1"/>
</dbReference>
<dbReference type="PANTHER" id="PTHR22683">
    <property type="entry name" value="SPORULATION PROTEIN RELATED"/>
    <property type="match status" value="1"/>
</dbReference>
<comment type="similarity">
    <text evidence="2">Belongs to the FtsK/SpoIIIE/SftA family.</text>
</comment>
<feature type="domain" description="FtsK" evidence="16">
    <location>
        <begin position="548"/>
        <end position="753"/>
    </location>
</feature>
<dbReference type="EMBL" id="JACOAF010000022">
    <property type="protein sequence ID" value="MBC3539940.1"/>
    <property type="molecule type" value="Genomic_DNA"/>
</dbReference>
<dbReference type="PANTHER" id="PTHR22683:SF41">
    <property type="entry name" value="DNA TRANSLOCASE FTSK"/>
    <property type="match status" value="1"/>
</dbReference>
<evidence type="ECO:0000313" key="18">
    <source>
        <dbReference type="Proteomes" id="UP000659698"/>
    </source>
</evidence>
<evidence type="ECO:0000256" key="5">
    <source>
        <dbReference type="ARBA" id="ARBA00022692"/>
    </source>
</evidence>
<dbReference type="Gene3D" id="1.10.10.10">
    <property type="entry name" value="Winged helix-like DNA-binding domain superfamily/Winged helix DNA-binding domain"/>
    <property type="match status" value="1"/>
</dbReference>
<dbReference type="SUPFAM" id="SSF103473">
    <property type="entry name" value="MFS general substrate transporter"/>
    <property type="match status" value="1"/>
</dbReference>
<protein>
    <submittedName>
        <fullName evidence="17">DNA translocase FtsK</fullName>
    </submittedName>
</protein>
<dbReference type="InterPro" id="IPR025199">
    <property type="entry name" value="FtsK_4TM"/>
</dbReference>
<evidence type="ECO:0000256" key="13">
    <source>
        <dbReference type="PROSITE-ProRule" id="PRU00289"/>
    </source>
</evidence>
<evidence type="ECO:0000259" key="16">
    <source>
        <dbReference type="PROSITE" id="PS50901"/>
    </source>
</evidence>
<keyword evidence="11 15" id="KW-0472">Membrane</keyword>
<proteinExistence type="inferred from homology"/>
<dbReference type="PROSITE" id="PS50901">
    <property type="entry name" value="FTSK"/>
    <property type="match status" value="1"/>
</dbReference>
<keyword evidence="10" id="KW-0238">DNA-binding</keyword>
<dbReference type="SMART" id="SM00843">
    <property type="entry name" value="Ftsk_gamma"/>
    <property type="match status" value="1"/>
</dbReference>